<protein>
    <submittedName>
        <fullName evidence="1">Uncharacterized protein</fullName>
    </submittedName>
</protein>
<dbReference type="EMBL" id="BAAANJ010000001">
    <property type="protein sequence ID" value="GAA1800565.1"/>
    <property type="molecule type" value="Genomic_DNA"/>
</dbReference>
<evidence type="ECO:0000313" key="2">
    <source>
        <dbReference type="Proteomes" id="UP001500002"/>
    </source>
</evidence>
<organism evidence="1 2">
    <name type="scientific">Agromyces neolithicus</name>
    <dbReference type="NCBI Taxonomy" id="269420"/>
    <lineage>
        <taxon>Bacteria</taxon>
        <taxon>Bacillati</taxon>
        <taxon>Actinomycetota</taxon>
        <taxon>Actinomycetes</taxon>
        <taxon>Micrococcales</taxon>
        <taxon>Microbacteriaceae</taxon>
        <taxon>Agromyces</taxon>
    </lineage>
</organism>
<evidence type="ECO:0000313" key="1">
    <source>
        <dbReference type="EMBL" id="GAA1800565.1"/>
    </source>
</evidence>
<proteinExistence type="predicted"/>
<sequence length="262" mass="27594">MSDAATGDAAPSQPKVRSCVKEGALPDMSSMKALDEGQSMDSFDEAVRQAAPPALGADPAVAAQADALATSVASELRQRRLGSRVRRILAGSALSLGSIGLGVTAATAAPAVIDFFGWTPDIVAQRSFQLEDGTSLGLCEVFIGVEPHYDYDDVSDEEVDRRTEEARKFLTEHDWDPLIASITTAEIEAAYQLEVEQRVAFTDPDSIASGATPPPATYSIAATRVIADRVNAEFRRAGHPIESVSLQFGAGPCEGATEGPAQ</sequence>
<keyword evidence="2" id="KW-1185">Reference proteome</keyword>
<gene>
    <name evidence="1" type="ORF">GCM10009749_05590</name>
</gene>
<accession>A0ABP4Y7S5</accession>
<dbReference type="Proteomes" id="UP001500002">
    <property type="component" value="Unassembled WGS sequence"/>
</dbReference>
<comment type="caution">
    <text evidence="1">The sequence shown here is derived from an EMBL/GenBank/DDBJ whole genome shotgun (WGS) entry which is preliminary data.</text>
</comment>
<name>A0ABP4Y7S5_9MICO</name>
<reference evidence="2" key="1">
    <citation type="journal article" date="2019" name="Int. J. Syst. Evol. Microbiol.">
        <title>The Global Catalogue of Microorganisms (GCM) 10K type strain sequencing project: providing services to taxonomists for standard genome sequencing and annotation.</title>
        <authorList>
            <consortium name="The Broad Institute Genomics Platform"/>
            <consortium name="The Broad Institute Genome Sequencing Center for Infectious Disease"/>
            <person name="Wu L."/>
            <person name="Ma J."/>
        </authorList>
    </citation>
    <scope>NUCLEOTIDE SEQUENCE [LARGE SCALE GENOMIC DNA]</scope>
    <source>
        <strain evidence="2">JCM 14322</strain>
    </source>
</reference>